<dbReference type="Proteomes" id="UP001597120">
    <property type="component" value="Unassembled WGS sequence"/>
</dbReference>
<dbReference type="EMBL" id="JBHTIU010000010">
    <property type="protein sequence ID" value="MFD0868154.1"/>
    <property type="molecule type" value="Genomic_DNA"/>
</dbReference>
<proteinExistence type="predicted"/>
<dbReference type="NCBIfam" id="TIGR02862">
    <property type="entry name" value="spore_BofA"/>
    <property type="match status" value="1"/>
</dbReference>
<accession>A0ABW3D630</accession>
<feature type="transmembrane region" description="Helical" evidence="1">
    <location>
        <begin position="64"/>
        <end position="87"/>
    </location>
</feature>
<keyword evidence="1" id="KW-0812">Transmembrane</keyword>
<keyword evidence="3" id="KW-1185">Reference proteome</keyword>
<gene>
    <name evidence="2" type="ORF">ACFQ03_03255</name>
</gene>
<evidence type="ECO:0000256" key="1">
    <source>
        <dbReference type="SAM" id="Phobius"/>
    </source>
</evidence>
<dbReference type="RefSeq" id="WP_144941999.1">
    <property type="nucleotide sequence ID" value="NZ_JBHTIU010000010.1"/>
</dbReference>
<sequence>MMQLLLWGVFIFSLSFLLFVLIKNRSSIQWLARLGIHIVIAGVLLYAVNWIGGYYGFRLPINPATIAAVTFLGIPGIGMLAAIKLVLL</sequence>
<name>A0ABW3D630_9BACL</name>
<feature type="transmembrane region" description="Helical" evidence="1">
    <location>
        <begin position="34"/>
        <end position="52"/>
    </location>
</feature>
<keyword evidence="1" id="KW-1133">Transmembrane helix</keyword>
<keyword evidence="1" id="KW-0472">Membrane</keyword>
<protein>
    <submittedName>
        <fullName evidence="2">Pro-sigmaK processing inhibitor BofA family protein</fullName>
    </submittedName>
</protein>
<reference evidence="3" key="1">
    <citation type="journal article" date="2019" name="Int. J. Syst. Evol. Microbiol.">
        <title>The Global Catalogue of Microorganisms (GCM) 10K type strain sequencing project: providing services to taxonomists for standard genome sequencing and annotation.</title>
        <authorList>
            <consortium name="The Broad Institute Genomics Platform"/>
            <consortium name="The Broad Institute Genome Sequencing Center for Infectious Disease"/>
            <person name="Wu L."/>
            <person name="Ma J."/>
        </authorList>
    </citation>
    <scope>NUCLEOTIDE SEQUENCE [LARGE SCALE GENOMIC DNA]</scope>
    <source>
        <strain evidence="3">CCUG 57263</strain>
    </source>
</reference>
<dbReference type="InterPro" id="IPR010001">
    <property type="entry name" value="BofA"/>
</dbReference>
<evidence type="ECO:0000313" key="3">
    <source>
        <dbReference type="Proteomes" id="UP001597120"/>
    </source>
</evidence>
<feature type="transmembrane region" description="Helical" evidence="1">
    <location>
        <begin position="6"/>
        <end position="22"/>
    </location>
</feature>
<dbReference type="Pfam" id="PF07441">
    <property type="entry name" value="BofA"/>
    <property type="match status" value="1"/>
</dbReference>
<comment type="caution">
    <text evidence="2">The sequence shown here is derived from an EMBL/GenBank/DDBJ whole genome shotgun (WGS) entry which is preliminary data.</text>
</comment>
<organism evidence="2 3">
    <name type="scientific">Paenibacillus residui</name>
    <dbReference type="NCBI Taxonomy" id="629724"/>
    <lineage>
        <taxon>Bacteria</taxon>
        <taxon>Bacillati</taxon>
        <taxon>Bacillota</taxon>
        <taxon>Bacilli</taxon>
        <taxon>Bacillales</taxon>
        <taxon>Paenibacillaceae</taxon>
        <taxon>Paenibacillus</taxon>
    </lineage>
</organism>
<evidence type="ECO:0000313" key="2">
    <source>
        <dbReference type="EMBL" id="MFD0868154.1"/>
    </source>
</evidence>